<feature type="compositionally biased region" description="Low complexity" evidence="2">
    <location>
        <begin position="64"/>
        <end position="90"/>
    </location>
</feature>
<dbReference type="PANTHER" id="PTHR31836:SF28">
    <property type="entry name" value="SRCR DOMAIN-CONTAINING PROTEIN-RELATED"/>
    <property type="match status" value="1"/>
</dbReference>
<keyword evidence="1 3" id="KW-0732">Signal</keyword>
<protein>
    <submittedName>
        <fullName evidence="4">Uncharacterized protein</fullName>
    </submittedName>
</protein>
<evidence type="ECO:0000256" key="2">
    <source>
        <dbReference type="SAM" id="MobiDB-lite"/>
    </source>
</evidence>
<evidence type="ECO:0000256" key="3">
    <source>
        <dbReference type="SAM" id="SignalP"/>
    </source>
</evidence>
<evidence type="ECO:0000313" key="5">
    <source>
        <dbReference type="Proteomes" id="UP000309038"/>
    </source>
</evidence>
<feature type="signal peptide" evidence="3">
    <location>
        <begin position="1"/>
        <end position="18"/>
    </location>
</feature>
<organism evidence="4 5">
    <name type="scientific">Hermanssonia centrifuga</name>
    <dbReference type="NCBI Taxonomy" id="98765"/>
    <lineage>
        <taxon>Eukaryota</taxon>
        <taxon>Fungi</taxon>
        <taxon>Dikarya</taxon>
        <taxon>Basidiomycota</taxon>
        <taxon>Agaricomycotina</taxon>
        <taxon>Agaricomycetes</taxon>
        <taxon>Polyporales</taxon>
        <taxon>Meruliaceae</taxon>
        <taxon>Hermanssonia</taxon>
    </lineage>
</organism>
<dbReference type="PANTHER" id="PTHR31836">
    <property type="match status" value="1"/>
</dbReference>
<dbReference type="Proteomes" id="UP000309038">
    <property type="component" value="Unassembled WGS sequence"/>
</dbReference>
<sequence length="304" mass="31062">MYFTKAFLLVSLAVSASAMTSPHIARDLHHRRAVAARVPAVETSLTPVAPSVVPRKRANKRCKVNSSSSSIVTSTSVSVPTTTEVSTSSVDVQPTAAPVNVGGALPSFSSSPVEPSSSTFVAPAPTSSAAPSSSKAAPVKPSTTSEAPAPPPTTTSVAPPKPTTTSAAPVKPTTTSAAPPPATSTPASSGGNSLLTAVHTGDATFYATGLGACGIVNTDSDFIVAVSKILFDSFPGYNGANPNNNPICNKKGTATYNGNKVSFTITDRCEACDEFSLDFSPTAFDVLADPSIGRLHDMEWTFDN</sequence>
<reference evidence="4 5" key="1">
    <citation type="submission" date="2019-02" db="EMBL/GenBank/DDBJ databases">
        <title>Genome sequencing of the rare red list fungi Phlebia centrifuga.</title>
        <authorList>
            <person name="Buettner E."/>
            <person name="Kellner H."/>
        </authorList>
    </citation>
    <scope>NUCLEOTIDE SEQUENCE [LARGE SCALE GENOMIC DNA]</scope>
    <source>
        <strain evidence="4 5">DSM 108282</strain>
    </source>
</reference>
<feature type="compositionally biased region" description="Low complexity" evidence="2">
    <location>
        <begin position="108"/>
        <end position="147"/>
    </location>
</feature>
<dbReference type="InterPro" id="IPR036908">
    <property type="entry name" value="RlpA-like_sf"/>
</dbReference>
<comment type="caution">
    <text evidence="4">The sequence shown here is derived from an EMBL/GenBank/DDBJ whole genome shotgun (WGS) entry which is preliminary data.</text>
</comment>
<dbReference type="CDD" id="cd22191">
    <property type="entry name" value="DPBB_RlpA_EXP_N-like"/>
    <property type="match status" value="1"/>
</dbReference>
<feature type="compositionally biased region" description="Low complexity" evidence="2">
    <location>
        <begin position="154"/>
        <end position="177"/>
    </location>
</feature>
<dbReference type="Gene3D" id="2.40.40.10">
    <property type="entry name" value="RlpA-like domain"/>
    <property type="match status" value="1"/>
</dbReference>
<dbReference type="EMBL" id="SGPJ01000010">
    <property type="protein sequence ID" value="THH02175.1"/>
    <property type="molecule type" value="Genomic_DNA"/>
</dbReference>
<gene>
    <name evidence="4" type="ORF">EW026_g675</name>
</gene>
<dbReference type="AlphaFoldDB" id="A0A4S4KU55"/>
<dbReference type="SUPFAM" id="SSF50685">
    <property type="entry name" value="Barwin-like endoglucanases"/>
    <property type="match status" value="1"/>
</dbReference>
<keyword evidence="5" id="KW-1185">Reference proteome</keyword>
<accession>A0A4S4KU55</accession>
<feature type="chain" id="PRO_5020724637" evidence="3">
    <location>
        <begin position="19"/>
        <end position="304"/>
    </location>
</feature>
<dbReference type="InterPro" id="IPR051477">
    <property type="entry name" value="Expansin_CellWall"/>
</dbReference>
<evidence type="ECO:0000256" key="1">
    <source>
        <dbReference type="ARBA" id="ARBA00022729"/>
    </source>
</evidence>
<proteinExistence type="predicted"/>
<feature type="region of interest" description="Disordered" evidence="2">
    <location>
        <begin position="108"/>
        <end position="190"/>
    </location>
</feature>
<feature type="region of interest" description="Disordered" evidence="2">
    <location>
        <begin position="59"/>
        <end position="90"/>
    </location>
</feature>
<evidence type="ECO:0000313" key="4">
    <source>
        <dbReference type="EMBL" id="THH02175.1"/>
    </source>
</evidence>
<name>A0A4S4KU55_9APHY</name>